<gene>
    <name evidence="2" type="ORF">DdX_16581</name>
</gene>
<dbReference type="InterPro" id="IPR000210">
    <property type="entry name" value="BTB/POZ_dom"/>
</dbReference>
<dbReference type="EMBL" id="JAKKPZ010000138">
    <property type="protein sequence ID" value="KAI1700661.1"/>
    <property type="molecule type" value="Genomic_DNA"/>
</dbReference>
<keyword evidence="3" id="KW-1185">Reference proteome</keyword>
<reference evidence="2" key="1">
    <citation type="submission" date="2022-01" db="EMBL/GenBank/DDBJ databases">
        <title>Genome Sequence Resource for Two Populations of Ditylenchus destructor, the Migratory Endoparasitic Phytonematode.</title>
        <authorList>
            <person name="Zhang H."/>
            <person name="Lin R."/>
            <person name="Xie B."/>
        </authorList>
    </citation>
    <scope>NUCLEOTIDE SEQUENCE</scope>
    <source>
        <strain evidence="2">BazhouSP</strain>
    </source>
</reference>
<dbReference type="InterPro" id="IPR045068">
    <property type="entry name" value="BACURD1-3"/>
</dbReference>
<dbReference type="InterPro" id="IPR003131">
    <property type="entry name" value="T1-type_BTB"/>
</dbReference>
<name>A0AAD4MTB9_9BILA</name>
<dbReference type="PANTHER" id="PTHR11145">
    <property type="entry name" value="BTB/POZ DOMAIN-CONTAINING ADAPTER FOR CUL3-MEDIATED RHOA DEGRADATION PROTEIN FAMILY MEMBER"/>
    <property type="match status" value="1"/>
</dbReference>
<proteinExistence type="predicted"/>
<protein>
    <submittedName>
        <fullName evidence="2">BTB/POZ domain-containing protein</fullName>
    </submittedName>
</protein>
<comment type="caution">
    <text evidence="2">The sequence shown here is derived from an EMBL/GenBank/DDBJ whole genome shotgun (WGS) entry which is preliminary data.</text>
</comment>
<accession>A0AAD4MTB9</accession>
<dbReference type="AlphaFoldDB" id="A0AAD4MTB9"/>
<evidence type="ECO:0000259" key="1">
    <source>
        <dbReference type="PROSITE" id="PS50097"/>
    </source>
</evidence>
<dbReference type="Pfam" id="PF02214">
    <property type="entry name" value="BTB_2"/>
    <property type="match status" value="1"/>
</dbReference>
<dbReference type="PROSITE" id="PS50097">
    <property type="entry name" value="BTB"/>
    <property type="match status" value="1"/>
</dbReference>
<dbReference type="SUPFAM" id="SSF54695">
    <property type="entry name" value="POZ domain"/>
    <property type="match status" value="1"/>
</dbReference>
<dbReference type="InterPro" id="IPR011333">
    <property type="entry name" value="SKP1/BTB/POZ_sf"/>
</dbReference>
<dbReference type="Gene3D" id="3.30.710.10">
    <property type="entry name" value="Potassium Channel Kv1.1, Chain A"/>
    <property type="match status" value="1"/>
</dbReference>
<dbReference type="SMART" id="SM00225">
    <property type="entry name" value="BTB"/>
    <property type="match status" value="1"/>
</dbReference>
<dbReference type="PANTHER" id="PTHR11145:SF8">
    <property type="entry name" value="RE57120P"/>
    <property type="match status" value="1"/>
</dbReference>
<feature type="domain" description="BTB" evidence="1">
    <location>
        <begin position="13"/>
        <end position="80"/>
    </location>
</feature>
<sequence>MSGNNSNPDDDWVRLNVGGKVFETTKDTLSKYPESFLARLVNGGLPSTQDKYGAYRIDRSYEHFDTILNYFRNGTLNFESNEKAVKDLLCEADFYNIQPLVDEIHKAIKLCLKRTEVVIVKQLVDSIHMKNDTRCSGTIIFSEVQEDYEVLQALKKKFVLYTKDDIIDPYGMNDEKGTCYIRQVSDKVLMRIELVLRNFGFVEEQNHHTFQRGGTYYYTWKFARTLSK</sequence>
<evidence type="ECO:0000313" key="2">
    <source>
        <dbReference type="EMBL" id="KAI1700661.1"/>
    </source>
</evidence>
<organism evidence="2 3">
    <name type="scientific">Ditylenchus destructor</name>
    <dbReference type="NCBI Taxonomy" id="166010"/>
    <lineage>
        <taxon>Eukaryota</taxon>
        <taxon>Metazoa</taxon>
        <taxon>Ecdysozoa</taxon>
        <taxon>Nematoda</taxon>
        <taxon>Chromadorea</taxon>
        <taxon>Rhabditida</taxon>
        <taxon>Tylenchina</taxon>
        <taxon>Tylenchomorpha</taxon>
        <taxon>Sphaerularioidea</taxon>
        <taxon>Anguinidae</taxon>
        <taxon>Anguininae</taxon>
        <taxon>Ditylenchus</taxon>
    </lineage>
</organism>
<dbReference type="Proteomes" id="UP001201812">
    <property type="component" value="Unassembled WGS sequence"/>
</dbReference>
<evidence type="ECO:0000313" key="3">
    <source>
        <dbReference type="Proteomes" id="UP001201812"/>
    </source>
</evidence>
<dbReference type="GO" id="GO:0051260">
    <property type="term" value="P:protein homooligomerization"/>
    <property type="evidence" value="ECO:0007669"/>
    <property type="project" value="InterPro"/>
</dbReference>